<comment type="caution">
    <text evidence="2">The sequence shown here is derived from an EMBL/GenBank/DDBJ whole genome shotgun (WGS) entry which is preliminary data.</text>
</comment>
<sequence length="32" mass="3690">MDESLYDEFGNYIGPELASDQEEDVAIDDYDM</sequence>
<proteinExistence type="predicted"/>
<feature type="non-terminal residue" evidence="2">
    <location>
        <position position="32"/>
    </location>
</feature>
<dbReference type="AlphaFoldDB" id="A0A6A0AIA7"/>
<feature type="domain" description="116kDa U5 small nuclear ribonucleoprotein component N-terminal" evidence="1">
    <location>
        <begin position="4"/>
        <end position="26"/>
    </location>
</feature>
<feature type="non-terminal residue" evidence="2">
    <location>
        <position position="1"/>
    </location>
</feature>
<keyword evidence="3" id="KW-1185">Reference proteome</keyword>
<evidence type="ECO:0000259" key="1">
    <source>
        <dbReference type="Pfam" id="PF16004"/>
    </source>
</evidence>
<name>A0A6A0AIA7_HAELA</name>
<evidence type="ECO:0000313" key="3">
    <source>
        <dbReference type="Proteomes" id="UP000485058"/>
    </source>
</evidence>
<accession>A0A6A0AIA7</accession>
<keyword evidence="2" id="KW-0687">Ribonucleoprotein</keyword>
<dbReference type="Pfam" id="PF16004">
    <property type="entry name" value="EFTUD2"/>
    <property type="match status" value="1"/>
</dbReference>
<organism evidence="2 3">
    <name type="scientific">Haematococcus lacustris</name>
    <name type="common">Green alga</name>
    <name type="synonym">Haematococcus pluvialis</name>
    <dbReference type="NCBI Taxonomy" id="44745"/>
    <lineage>
        <taxon>Eukaryota</taxon>
        <taxon>Viridiplantae</taxon>
        <taxon>Chlorophyta</taxon>
        <taxon>core chlorophytes</taxon>
        <taxon>Chlorophyceae</taxon>
        <taxon>CS clade</taxon>
        <taxon>Chlamydomonadales</taxon>
        <taxon>Haematococcaceae</taxon>
        <taxon>Haematococcus</taxon>
    </lineage>
</organism>
<dbReference type="Proteomes" id="UP000485058">
    <property type="component" value="Unassembled WGS sequence"/>
</dbReference>
<reference evidence="2 3" key="1">
    <citation type="submission" date="2020-02" db="EMBL/GenBank/DDBJ databases">
        <title>Draft genome sequence of Haematococcus lacustris strain NIES-144.</title>
        <authorList>
            <person name="Morimoto D."/>
            <person name="Nakagawa S."/>
            <person name="Yoshida T."/>
            <person name="Sawayama S."/>
        </authorList>
    </citation>
    <scope>NUCLEOTIDE SEQUENCE [LARGE SCALE GENOMIC DNA]</scope>
    <source>
        <strain evidence="2 3">NIES-144</strain>
    </source>
</reference>
<gene>
    <name evidence="2" type="ORF">HaLaN_31445</name>
</gene>
<dbReference type="EMBL" id="BLLF01006439">
    <property type="protein sequence ID" value="GFH32255.1"/>
    <property type="molecule type" value="Genomic_DNA"/>
</dbReference>
<evidence type="ECO:0000313" key="2">
    <source>
        <dbReference type="EMBL" id="GFH32255.1"/>
    </source>
</evidence>
<protein>
    <submittedName>
        <fullName evidence="2">116 kDa U5 small nuclear ribonucleoprotein component N-terminus</fullName>
    </submittedName>
</protein>
<dbReference type="GO" id="GO:1990904">
    <property type="term" value="C:ribonucleoprotein complex"/>
    <property type="evidence" value="ECO:0007669"/>
    <property type="project" value="UniProtKB-KW"/>
</dbReference>
<dbReference type="InterPro" id="IPR031950">
    <property type="entry name" value="EFTUD2_N"/>
</dbReference>